<organism evidence="1 2">
    <name type="scientific">Trichormus variabilis NIES-23</name>
    <dbReference type="NCBI Taxonomy" id="1973479"/>
    <lineage>
        <taxon>Bacteria</taxon>
        <taxon>Bacillati</taxon>
        <taxon>Cyanobacteriota</taxon>
        <taxon>Cyanophyceae</taxon>
        <taxon>Nostocales</taxon>
        <taxon>Nostocaceae</taxon>
        <taxon>Trichormus</taxon>
    </lineage>
</organism>
<dbReference type="EMBL" id="AP018216">
    <property type="protein sequence ID" value="BAY67548.1"/>
    <property type="molecule type" value="Genomic_DNA"/>
</dbReference>
<sequence>MTQESFQHHQLCNCTILTEEWEAILQAISVGKYSWACVLMLHTAGYNPLTYIPYRTYIRLLKNNSMPDTIKTRKLQHIGAKFVAIKIKMMELD</sequence>
<dbReference type="Proteomes" id="UP000217507">
    <property type="component" value="Chromosome"/>
</dbReference>
<evidence type="ECO:0000313" key="2">
    <source>
        <dbReference type="Proteomes" id="UP000217507"/>
    </source>
</evidence>
<dbReference type="AlphaFoldDB" id="A0A1Z4KEX7"/>
<evidence type="ECO:0000313" key="1">
    <source>
        <dbReference type="EMBL" id="BAY67548.1"/>
    </source>
</evidence>
<evidence type="ECO:0008006" key="3">
    <source>
        <dbReference type="Google" id="ProtNLM"/>
    </source>
</evidence>
<dbReference type="InterPro" id="IPR049598">
    <property type="entry name" value="HetP-like"/>
</dbReference>
<reference evidence="1 2" key="1">
    <citation type="submission" date="2017-06" db="EMBL/GenBank/DDBJ databases">
        <title>Genome sequencing of cyanobaciteial culture collection at National Institute for Environmental Studies (NIES).</title>
        <authorList>
            <person name="Hirose Y."/>
            <person name="Shimura Y."/>
            <person name="Fujisawa T."/>
            <person name="Nakamura Y."/>
            <person name="Kawachi M."/>
        </authorList>
    </citation>
    <scope>NUCLEOTIDE SEQUENCE [LARGE SCALE GENOMIC DNA]</scope>
    <source>
        <strain evidence="1 2">NIES-23</strain>
    </source>
</reference>
<proteinExistence type="predicted"/>
<gene>
    <name evidence="1" type="ORF">NIES23_03220</name>
</gene>
<accession>A0A1Z4KEX7</accession>
<dbReference type="NCBIfam" id="NF037966">
    <property type="entry name" value="HetP_family"/>
    <property type="match status" value="1"/>
</dbReference>
<name>A0A1Z4KEX7_ANAVA</name>
<protein>
    <recommendedName>
        <fullName evidence="3">Heterocyst differentiation protein</fullName>
    </recommendedName>
</protein>